<sequence length="336" mass="39140">MTSSDSTNQEETPQPEKHSKQITNDDLYRRSTQFRFWSFTEQRLKELKRSTNEKGSANLKERLSQLDPSIPEVSEIWEKDLVKPLTVEEEVKIVEYYARKAQGLANYFKLPTQSRATAISFFRKFFLVNSCIQFHPQYLMYTCLFLAAKSDNHFIGIKEFSKAIPKTTPESILQYEFQILQSLKFALLCHHPYKPLYGFFLDFQVEMKNEIQSDKLAELYDHARDKVSEALFSDVSFLFTPSQIALAAYYELNPELVTSYLSKKFSQLSTINEDEQLKSSPNIQTKLVDNLKHCIELSHASFDPAIEEVTQISRKVHYCIDPMKLVKKMQKQKSMS</sequence>
<dbReference type="GO" id="GO:0016538">
    <property type="term" value="F:cyclin-dependent protein serine/threonine kinase regulator activity"/>
    <property type="evidence" value="ECO:0007669"/>
    <property type="project" value="InterPro"/>
</dbReference>
<protein>
    <submittedName>
        <fullName evidence="5">BA75_00611T0</fullName>
    </submittedName>
</protein>
<evidence type="ECO:0000313" key="6">
    <source>
        <dbReference type="Proteomes" id="UP000094565"/>
    </source>
</evidence>
<reference evidence="5 6" key="1">
    <citation type="submission" date="2016-02" db="EMBL/GenBank/DDBJ databases">
        <title>Comparative genomic and transcriptomic foundation for Pichia pastoris.</title>
        <authorList>
            <person name="Love K.R."/>
            <person name="Shah K.A."/>
            <person name="Whittaker C.A."/>
            <person name="Wu J."/>
            <person name="Bartlett M.C."/>
            <person name="Ma D."/>
            <person name="Leeson R.L."/>
            <person name="Priest M."/>
            <person name="Young S.K."/>
            <person name="Love J.C."/>
        </authorList>
    </citation>
    <scope>NUCLEOTIDE SEQUENCE [LARGE SCALE GENOMIC DNA]</scope>
    <source>
        <strain evidence="5 6">ATCC 28485</strain>
    </source>
</reference>
<feature type="domain" description="Cyclin-like" evidence="4">
    <location>
        <begin position="99"/>
        <end position="181"/>
    </location>
</feature>
<evidence type="ECO:0000256" key="3">
    <source>
        <dbReference type="SAM" id="MobiDB-lite"/>
    </source>
</evidence>
<feature type="compositionally biased region" description="Polar residues" evidence="3">
    <location>
        <begin position="1"/>
        <end position="12"/>
    </location>
</feature>
<dbReference type="SUPFAM" id="SSF47954">
    <property type="entry name" value="Cyclin-like"/>
    <property type="match status" value="2"/>
</dbReference>
<dbReference type="PANTHER" id="PTHR10026">
    <property type="entry name" value="CYCLIN"/>
    <property type="match status" value="1"/>
</dbReference>
<keyword evidence="1 2" id="KW-0195">Cyclin</keyword>
<feature type="region of interest" description="Disordered" evidence="3">
    <location>
        <begin position="1"/>
        <end position="26"/>
    </location>
</feature>
<dbReference type="Pfam" id="PF00134">
    <property type="entry name" value="Cyclin_N"/>
    <property type="match status" value="1"/>
</dbReference>
<dbReference type="EMBL" id="CP014584">
    <property type="protein sequence ID" value="ANZ73668.1"/>
    <property type="molecule type" value="Genomic_DNA"/>
</dbReference>
<keyword evidence="6" id="KW-1185">Reference proteome</keyword>
<dbReference type="InterPro" id="IPR013763">
    <property type="entry name" value="Cyclin-like_dom"/>
</dbReference>
<dbReference type="Pfam" id="PF16899">
    <property type="entry name" value="Cyclin_C_2"/>
    <property type="match status" value="1"/>
</dbReference>
<dbReference type="InterPro" id="IPR031658">
    <property type="entry name" value="Cyclin_C_2"/>
</dbReference>
<comment type="similarity">
    <text evidence="2">Belongs to the cyclin family.</text>
</comment>
<gene>
    <name evidence="5" type="primary">CCL1</name>
    <name evidence="5" type="ORF">ATY40_BA7500611</name>
</gene>
<dbReference type="SMART" id="SM00385">
    <property type="entry name" value="CYCLIN"/>
    <property type="match status" value="1"/>
</dbReference>
<dbReference type="OrthoDB" id="340962at2759"/>
<accession>A0A1B2J6V8</accession>
<evidence type="ECO:0000256" key="1">
    <source>
        <dbReference type="ARBA" id="ARBA00023127"/>
    </source>
</evidence>
<dbReference type="GO" id="GO:0006357">
    <property type="term" value="P:regulation of transcription by RNA polymerase II"/>
    <property type="evidence" value="ECO:0007669"/>
    <property type="project" value="InterPro"/>
</dbReference>
<dbReference type="AlphaFoldDB" id="A0A1B2J6V8"/>
<dbReference type="InterPro" id="IPR036915">
    <property type="entry name" value="Cyclin-like_sf"/>
</dbReference>
<proteinExistence type="inferred from homology"/>
<dbReference type="InterPro" id="IPR043198">
    <property type="entry name" value="Cyclin/Ssn8"/>
</dbReference>
<dbReference type="CDD" id="cd20524">
    <property type="entry name" value="CYCLIN_CCNH_rpt1"/>
    <property type="match status" value="1"/>
</dbReference>
<dbReference type="Proteomes" id="UP000094565">
    <property type="component" value="Chromosome 1"/>
</dbReference>
<organism evidence="5 6">
    <name type="scientific">Komagataella pastoris</name>
    <name type="common">Yeast</name>
    <name type="synonym">Pichia pastoris</name>
    <dbReference type="NCBI Taxonomy" id="4922"/>
    <lineage>
        <taxon>Eukaryota</taxon>
        <taxon>Fungi</taxon>
        <taxon>Dikarya</taxon>
        <taxon>Ascomycota</taxon>
        <taxon>Saccharomycotina</taxon>
        <taxon>Pichiomycetes</taxon>
        <taxon>Pichiales</taxon>
        <taxon>Pichiaceae</taxon>
        <taxon>Komagataella</taxon>
    </lineage>
</organism>
<dbReference type="InterPro" id="IPR006671">
    <property type="entry name" value="Cyclin_N"/>
</dbReference>
<evidence type="ECO:0000313" key="5">
    <source>
        <dbReference type="EMBL" id="ANZ73668.1"/>
    </source>
</evidence>
<dbReference type="Gene3D" id="1.10.472.10">
    <property type="entry name" value="Cyclin-like"/>
    <property type="match status" value="2"/>
</dbReference>
<evidence type="ECO:0000259" key="4">
    <source>
        <dbReference type="SMART" id="SM00385"/>
    </source>
</evidence>
<dbReference type="CDD" id="cd20525">
    <property type="entry name" value="CYCLIN_CCNH_rpt2"/>
    <property type="match status" value="1"/>
</dbReference>
<name>A0A1B2J6V8_PICPA</name>
<evidence type="ECO:0000256" key="2">
    <source>
        <dbReference type="RuleBase" id="RU000383"/>
    </source>
</evidence>